<gene>
    <name evidence="2" type="primary">wbbL</name>
    <name evidence="2" type="ORF">NCTC12965_01560</name>
</gene>
<dbReference type="EC" id="2.4.-.-" evidence="2"/>
<dbReference type="PANTHER" id="PTHR43179:SF10">
    <property type="entry name" value="GLYCOSYL TRANSFERASE"/>
    <property type="match status" value="1"/>
</dbReference>
<evidence type="ECO:0000259" key="1">
    <source>
        <dbReference type="Pfam" id="PF00535"/>
    </source>
</evidence>
<dbReference type="InterPro" id="IPR029044">
    <property type="entry name" value="Nucleotide-diphossugar_trans"/>
</dbReference>
<dbReference type="EMBL" id="CABEEZ010000029">
    <property type="protein sequence ID" value="VTR22629.1"/>
    <property type="molecule type" value="Genomic_DNA"/>
</dbReference>
<dbReference type="AlphaFoldDB" id="A0A4U9TU47"/>
<dbReference type="GO" id="GO:0016757">
    <property type="term" value="F:glycosyltransferase activity"/>
    <property type="evidence" value="ECO:0007669"/>
    <property type="project" value="UniProtKB-KW"/>
</dbReference>
<protein>
    <submittedName>
        <fullName evidence="2">dTDP-Rha:alpha-D-GlcNAc-pyrophosphate polyprenol, alpha-3-L-rhamnosyltransferase</fullName>
        <ecNumber evidence="2">2.4.-.-</ecNumber>
    </submittedName>
</protein>
<accession>A0A4U9TU47</accession>
<feature type="domain" description="Glycosyltransferase 2-like" evidence="1">
    <location>
        <begin position="5"/>
        <end position="118"/>
    </location>
</feature>
<dbReference type="Pfam" id="PF00535">
    <property type="entry name" value="Glycos_transf_2"/>
    <property type="match status" value="1"/>
</dbReference>
<keyword evidence="2" id="KW-0808">Transferase</keyword>
<evidence type="ECO:0000313" key="2">
    <source>
        <dbReference type="EMBL" id="VTR22629.1"/>
    </source>
</evidence>
<keyword evidence="2" id="KW-0328">Glycosyltransferase</keyword>
<sequence length="275" mass="32164">MLYRHEYQSVSRTLTSLLEEDSVSKLVIVDNGAHCHWLLELDNPKIEVIRVEENAGFGAGHNQVFSRFQEHSGHFLICNPDIDFKKGEVDKLYQFCLQGNIDLAVPKIVYPDGRLQHACKTLPSPYQLFMRRFISQFTSSLNQDYELHAADYSKAFFAPSLSGCFMLVSNKAIRDVGYFDTRFFLYLEDVDLSRRICEGHKVSYCPDSVVVHESQRRSYRDKRFLAYHIISAVKYFNKWGWFFDQQRTDLNNRCLSKLPRAENNMPQFTRVEDDK</sequence>
<dbReference type="InterPro" id="IPR001173">
    <property type="entry name" value="Glyco_trans_2-like"/>
</dbReference>
<dbReference type="PANTHER" id="PTHR43179">
    <property type="entry name" value="RHAMNOSYLTRANSFERASE WBBL"/>
    <property type="match status" value="1"/>
</dbReference>
<name>A0A4U9TU47_SERFO</name>
<dbReference type="Gene3D" id="3.90.550.10">
    <property type="entry name" value="Spore Coat Polysaccharide Biosynthesis Protein SpsA, Chain A"/>
    <property type="match status" value="1"/>
</dbReference>
<reference evidence="2" key="1">
    <citation type="submission" date="2019-05" db="EMBL/GenBank/DDBJ databases">
        <authorList>
            <consortium name="Pathogen Informatics"/>
        </authorList>
    </citation>
    <scope>NUCLEOTIDE SEQUENCE [LARGE SCALE GENOMIC DNA]</scope>
    <source>
        <strain evidence="2">NCTC12965</strain>
    </source>
</reference>
<dbReference type="SUPFAM" id="SSF53448">
    <property type="entry name" value="Nucleotide-diphospho-sugar transferases"/>
    <property type="match status" value="1"/>
</dbReference>
<organism evidence="2">
    <name type="scientific">Serratia fonticola</name>
    <dbReference type="NCBI Taxonomy" id="47917"/>
    <lineage>
        <taxon>Bacteria</taxon>
        <taxon>Pseudomonadati</taxon>
        <taxon>Pseudomonadota</taxon>
        <taxon>Gammaproteobacteria</taxon>
        <taxon>Enterobacterales</taxon>
        <taxon>Yersiniaceae</taxon>
        <taxon>Serratia</taxon>
    </lineage>
</organism>
<proteinExistence type="predicted"/>